<name>A0A9N9JRI6_9GLOM</name>
<dbReference type="InterPro" id="IPR036322">
    <property type="entry name" value="WD40_repeat_dom_sf"/>
</dbReference>
<dbReference type="SUPFAM" id="SSF50978">
    <property type="entry name" value="WD40 repeat-like"/>
    <property type="match status" value="1"/>
</dbReference>
<evidence type="ECO:0000313" key="2">
    <source>
        <dbReference type="Proteomes" id="UP000789405"/>
    </source>
</evidence>
<reference evidence="1" key="1">
    <citation type="submission" date="2021-06" db="EMBL/GenBank/DDBJ databases">
        <authorList>
            <person name="Kallberg Y."/>
            <person name="Tangrot J."/>
            <person name="Rosling A."/>
        </authorList>
    </citation>
    <scope>NUCLEOTIDE SEQUENCE</scope>
    <source>
        <strain evidence="1">MA453B</strain>
    </source>
</reference>
<keyword evidence="2" id="KW-1185">Reference proteome</keyword>
<organism evidence="1 2">
    <name type="scientific">Dentiscutata erythropus</name>
    <dbReference type="NCBI Taxonomy" id="1348616"/>
    <lineage>
        <taxon>Eukaryota</taxon>
        <taxon>Fungi</taxon>
        <taxon>Fungi incertae sedis</taxon>
        <taxon>Mucoromycota</taxon>
        <taxon>Glomeromycotina</taxon>
        <taxon>Glomeromycetes</taxon>
        <taxon>Diversisporales</taxon>
        <taxon>Gigasporaceae</taxon>
        <taxon>Dentiscutata</taxon>
    </lineage>
</organism>
<dbReference type="Proteomes" id="UP000789405">
    <property type="component" value="Unassembled WGS sequence"/>
</dbReference>
<protein>
    <submittedName>
        <fullName evidence="1">18342_t:CDS:1</fullName>
    </submittedName>
</protein>
<dbReference type="OrthoDB" id="2433422at2759"/>
<dbReference type="EMBL" id="CAJVPY010028269">
    <property type="protein sequence ID" value="CAG8792391.1"/>
    <property type="molecule type" value="Genomic_DNA"/>
</dbReference>
<proteinExistence type="predicted"/>
<evidence type="ECO:0000313" key="1">
    <source>
        <dbReference type="EMBL" id="CAG8792391.1"/>
    </source>
</evidence>
<accession>A0A9N9JRI6</accession>
<comment type="caution">
    <text evidence="1">The sequence shown here is derived from an EMBL/GenBank/DDBJ whole genome shotgun (WGS) entry which is preliminary data.</text>
</comment>
<sequence>MSSNSDNSHVISIEEDPDKTKKNLEIVCSPNMIYVATLDEDSNINLWSVVSQEQHLENKKTIHIDNIYNIDDIYSIYKFKRVFAISDNMHASISLNRVYPYNFGIFDFENEQEILLTFHDQQKEIDFLSFLKNGDIVIVNVRYYRAYVFSCKEKDNISWD</sequence>
<gene>
    <name evidence="1" type="ORF">DERYTH_LOCUS21690</name>
</gene>
<feature type="non-terminal residue" evidence="1">
    <location>
        <position position="1"/>
    </location>
</feature>
<dbReference type="AlphaFoldDB" id="A0A9N9JRI6"/>